<dbReference type="RefSeq" id="XP_041197040.1">
    <property type="nucleotide sequence ID" value="XM_041334694.1"/>
</dbReference>
<feature type="chain" id="PRO_5040176362" evidence="1">
    <location>
        <begin position="20"/>
        <end position="51"/>
    </location>
</feature>
<feature type="signal peptide" evidence="1">
    <location>
        <begin position="1"/>
        <end position="19"/>
    </location>
</feature>
<dbReference type="GeneID" id="64628711"/>
<dbReference type="AlphaFoldDB" id="A0A9P7EIB9"/>
<protein>
    <submittedName>
        <fullName evidence="2">Uncharacterized protein</fullName>
    </submittedName>
</protein>
<name>A0A9P7EIB9_9AGAM</name>
<organism evidence="2 3">
    <name type="scientific">Suillus subaureus</name>
    <dbReference type="NCBI Taxonomy" id="48587"/>
    <lineage>
        <taxon>Eukaryota</taxon>
        <taxon>Fungi</taxon>
        <taxon>Dikarya</taxon>
        <taxon>Basidiomycota</taxon>
        <taxon>Agaricomycotina</taxon>
        <taxon>Agaricomycetes</taxon>
        <taxon>Agaricomycetidae</taxon>
        <taxon>Boletales</taxon>
        <taxon>Suillineae</taxon>
        <taxon>Suillaceae</taxon>
        <taxon>Suillus</taxon>
    </lineage>
</organism>
<dbReference type="EMBL" id="JABBWG010000005">
    <property type="protein sequence ID" value="KAG1822634.1"/>
    <property type="molecule type" value="Genomic_DNA"/>
</dbReference>
<comment type="caution">
    <text evidence="2">The sequence shown here is derived from an EMBL/GenBank/DDBJ whole genome shotgun (WGS) entry which is preliminary data.</text>
</comment>
<evidence type="ECO:0000256" key="1">
    <source>
        <dbReference type="SAM" id="SignalP"/>
    </source>
</evidence>
<keyword evidence="1" id="KW-0732">Signal</keyword>
<reference evidence="2" key="1">
    <citation type="journal article" date="2020" name="New Phytol.">
        <title>Comparative genomics reveals dynamic genome evolution in host specialist ectomycorrhizal fungi.</title>
        <authorList>
            <person name="Lofgren L.A."/>
            <person name="Nguyen N.H."/>
            <person name="Vilgalys R."/>
            <person name="Ruytinx J."/>
            <person name="Liao H.L."/>
            <person name="Branco S."/>
            <person name="Kuo A."/>
            <person name="LaButti K."/>
            <person name="Lipzen A."/>
            <person name="Andreopoulos W."/>
            <person name="Pangilinan J."/>
            <person name="Riley R."/>
            <person name="Hundley H."/>
            <person name="Na H."/>
            <person name="Barry K."/>
            <person name="Grigoriev I.V."/>
            <person name="Stajich J.E."/>
            <person name="Kennedy P.G."/>
        </authorList>
    </citation>
    <scope>NUCLEOTIDE SEQUENCE</scope>
    <source>
        <strain evidence="2">MN1</strain>
    </source>
</reference>
<evidence type="ECO:0000313" key="3">
    <source>
        <dbReference type="Proteomes" id="UP000807769"/>
    </source>
</evidence>
<dbReference type="Proteomes" id="UP000807769">
    <property type="component" value="Unassembled WGS sequence"/>
</dbReference>
<evidence type="ECO:0000313" key="2">
    <source>
        <dbReference type="EMBL" id="KAG1822634.1"/>
    </source>
</evidence>
<gene>
    <name evidence="2" type="ORF">BJ212DRAFT_1329365</name>
</gene>
<sequence length="51" mass="5490">MLTSARLAIVALFVPIVLAGKRGLCWTYFDGTLDPGVFNNGDGEVVAMYAR</sequence>
<proteinExistence type="predicted"/>
<accession>A0A9P7EIB9</accession>
<keyword evidence="3" id="KW-1185">Reference proteome</keyword>